<dbReference type="SUPFAM" id="SSF56235">
    <property type="entry name" value="N-terminal nucleophile aminohydrolases (Ntn hydrolases)"/>
    <property type="match status" value="1"/>
</dbReference>
<dbReference type="Gene3D" id="1.10.439.10">
    <property type="entry name" value="Penicillin Amidohydrolase, domain 1"/>
    <property type="match status" value="1"/>
</dbReference>
<dbReference type="Pfam" id="PF01804">
    <property type="entry name" value="Penicil_amidase"/>
    <property type="match status" value="1"/>
</dbReference>
<gene>
    <name evidence="6" type="ORF">Vau01_032020</name>
</gene>
<dbReference type="InterPro" id="IPR043146">
    <property type="entry name" value="Penicillin_amidase_N_B-knob"/>
</dbReference>
<dbReference type="AlphaFoldDB" id="A0A8J3Z5L1"/>
<dbReference type="InterPro" id="IPR023343">
    <property type="entry name" value="Penicillin_amidase_dom1"/>
</dbReference>
<keyword evidence="2" id="KW-0732">Signal</keyword>
<dbReference type="GO" id="GO:0017000">
    <property type="term" value="P:antibiotic biosynthetic process"/>
    <property type="evidence" value="ECO:0007669"/>
    <property type="project" value="InterPro"/>
</dbReference>
<evidence type="ECO:0000256" key="5">
    <source>
        <dbReference type="SAM" id="MobiDB-lite"/>
    </source>
</evidence>
<dbReference type="InterPro" id="IPR002692">
    <property type="entry name" value="S45"/>
</dbReference>
<evidence type="ECO:0000256" key="2">
    <source>
        <dbReference type="ARBA" id="ARBA00022729"/>
    </source>
</evidence>
<protein>
    <submittedName>
        <fullName evidence="6">Penicillin amidase</fullName>
    </submittedName>
</protein>
<evidence type="ECO:0000256" key="1">
    <source>
        <dbReference type="ARBA" id="ARBA00006586"/>
    </source>
</evidence>
<dbReference type="PANTHER" id="PTHR34218:SF3">
    <property type="entry name" value="ACYL-HOMOSERINE LACTONE ACYLASE PVDQ"/>
    <property type="match status" value="1"/>
</dbReference>
<proteinExistence type="inferred from homology"/>
<accession>A0A8J3Z5L1</accession>
<dbReference type="RefSeq" id="WP_203992857.1">
    <property type="nucleotide sequence ID" value="NZ_BOPG01000021.1"/>
</dbReference>
<dbReference type="InterPro" id="IPR029055">
    <property type="entry name" value="Ntn_hydrolases_N"/>
</dbReference>
<evidence type="ECO:0000256" key="4">
    <source>
        <dbReference type="ARBA" id="ARBA00023145"/>
    </source>
</evidence>
<dbReference type="InterPro" id="IPR043147">
    <property type="entry name" value="Penicillin_amidase_A-knob"/>
</dbReference>
<dbReference type="PANTHER" id="PTHR34218">
    <property type="entry name" value="PEPTIDASE S45 PENICILLIN AMIDASE"/>
    <property type="match status" value="1"/>
</dbReference>
<sequence>MRRHPARRAWTGAAVILAVLIGGGIVEGIVGTGTADATSSRSGTVIRRTGHGIPHILARDHHGLGLGAGYASAEDNLCLVADTVLTLSAERSRWFGADARTVDGVTNLNSDLYHASLAGTVERLLALPYPAGPSRSARDLVRGYVEGYNRYLAETTVDGLPDPTCRGAGWVRPLTELDIWRRVHEFATGGADDVQNAVVEAQPPGSTVPTTDPGPENAGAGEIGSNAYALGRQATGGAGMLLANPHLPWQGAWRLYQMQLTIPGELNVSGAGLMGMPVIGIGHNDRVAWTHTSSTAQTRTLARLTLTPGDPLGYVVDGRPHRMLAQPVTVTVRGANGTLRPVTRTLYRTPDGPLATDGPLRWTEANAYVLRDANATNLRVIDQWLAMARARTVGDVHAALTRLQGVPSYNTLAADSTGAAYYSTVQVVPHVTDDLLARCSVGPAGGPIVLDGGRSDCGWGSDPGTVVPGLLGPARLPTLTRADHVSNMNESPWLANPAAPLTGYPAILGTVGTRRSARTRLGLDMIADRVDGSDGLGPPGFSLATLQATMLGNRVLSAEEGRASTVDLCRSRPTLTAGDGQPVDVRAACAALAGWSGRADVDARGAVLWGAFVTRLTDSRVDASTVPFDPADPAHTPRGFDATRPGVDTALADAVRMLDVAGIPVDVALGDAQRYAGVPVAGCRGSDGCFNVTNTDRRPDQAVGGIRHGSTFIMAVELTPAGPRARTILTYGQSADPTSAYFTDQTRLYAAKRWVTARFTEAEIARDPALTVRRLAR</sequence>
<comment type="caution">
    <text evidence="6">The sequence shown here is derived from an EMBL/GenBank/DDBJ whole genome shotgun (WGS) entry which is preliminary data.</text>
</comment>
<dbReference type="Gene3D" id="3.60.20.10">
    <property type="entry name" value="Glutamine Phosphoribosylpyrophosphate, subunit 1, domain 1"/>
    <property type="match status" value="1"/>
</dbReference>
<dbReference type="Proteomes" id="UP000612585">
    <property type="component" value="Unassembled WGS sequence"/>
</dbReference>
<dbReference type="EMBL" id="BOPG01000021">
    <property type="protein sequence ID" value="GIJ55686.1"/>
    <property type="molecule type" value="Genomic_DNA"/>
</dbReference>
<name>A0A8J3Z5L1_9ACTN</name>
<comment type="similarity">
    <text evidence="1">Belongs to the peptidase S45 family.</text>
</comment>
<keyword evidence="7" id="KW-1185">Reference proteome</keyword>
<dbReference type="Gene3D" id="1.10.1400.10">
    <property type="match status" value="1"/>
</dbReference>
<keyword evidence="3" id="KW-0378">Hydrolase</keyword>
<keyword evidence="4" id="KW-0865">Zymogen</keyword>
<feature type="region of interest" description="Disordered" evidence="5">
    <location>
        <begin position="203"/>
        <end position="223"/>
    </location>
</feature>
<evidence type="ECO:0000313" key="7">
    <source>
        <dbReference type="Proteomes" id="UP000612585"/>
    </source>
</evidence>
<organism evidence="6 7">
    <name type="scientific">Virgisporangium aurantiacum</name>
    <dbReference type="NCBI Taxonomy" id="175570"/>
    <lineage>
        <taxon>Bacteria</taxon>
        <taxon>Bacillati</taxon>
        <taxon>Actinomycetota</taxon>
        <taxon>Actinomycetes</taxon>
        <taxon>Micromonosporales</taxon>
        <taxon>Micromonosporaceae</taxon>
        <taxon>Virgisporangium</taxon>
    </lineage>
</organism>
<dbReference type="Gene3D" id="2.30.120.10">
    <property type="match status" value="1"/>
</dbReference>
<evidence type="ECO:0000256" key="3">
    <source>
        <dbReference type="ARBA" id="ARBA00022801"/>
    </source>
</evidence>
<reference evidence="6" key="1">
    <citation type="submission" date="2021-01" db="EMBL/GenBank/DDBJ databases">
        <title>Whole genome shotgun sequence of Virgisporangium aurantiacum NBRC 16421.</title>
        <authorList>
            <person name="Komaki H."/>
            <person name="Tamura T."/>
        </authorList>
    </citation>
    <scope>NUCLEOTIDE SEQUENCE</scope>
    <source>
        <strain evidence="6">NBRC 16421</strain>
    </source>
</reference>
<dbReference type="GO" id="GO:0016811">
    <property type="term" value="F:hydrolase activity, acting on carbon-nitrogen (but not peptide) bonds, in linear amides"/>
    <property type="evidence" value="ECO:0007669"/>
    <property type="project" value="InterPro"/>
</dbReference>
<evidence type="ECO:0000313" key="6">
    <source>
        <dbReference type="EMBL" id="GIJ55686.1"/>
    </source>
</evidence>